<reference evidence="2 3" key="1">
    <citation type="journal article" date="2019" name="Emerg. Microbes Infect.">
        <title>Comprehensive subspecies identification of 175 nontuberculous mycobacteria species based on 7547 genomic profiles.</title>
        <authorList>
            <person name="Matsumoto Y."/>
            <person name="Kinjo T."/>
            <person name="Motooka D."/>
            <person name="Nabeya D."/>
            <person name="Jung N."/>
            <person name="Uechi K."/>
            <person name="Horii T."/>
            <person name="Iida T."/>
            <person name="Fujita J."/>
            <person name="Nakamura S."/>
        </authorList>
    </citation>
    <scope>NUCLEOTIDE SEQUENCE [LARGE SCALE GENOMIC DNA]</scope>
    <source>
        <strain evidence="2 3">JCM 30725</strain>
    </source>
</reference>
<feature type="chain" id="PRO_5029841337" evidence="1">
    <location>
        <begin position="24"/>
        <end position="59"/>
    </location>
</feature>
<accession>A0A7I9YU09</accession>
<dbReference type="EMBL" id="BLKZ01000001">
    <property type="protein sequence ID" value="GFG92171.1"/>
    <property type="molecule type" value="Genomic_DNA"/>
</dbReference>
<comment type="caution">
    <text evidence="2">The sequence shown here is derived from an EMBL/GenBank/DDBJ whole genome shotgun (WGS) entry which is preliminary data.</text>
</comment>
<evidence type="ECO:0000256" key="1">
    <source>
        <dbReference type="SAM" id="SignalP"/>
    </source>
</evidence>
<dbReference type="AlphaFoldDB" id="A0A7I9YU09"/>
<protein>
    <submittedName>
        <fullName evidence="2">Uncharacterized protein</fullName>
    </submittedName>
</protein>
<organism evidence="2 3">
    <name type="scientific">Mycobacterium bourgelatii</name>
    <dbReference type="NCBI Taxonomy" id="1273442"/>
    <lineage>
        <taxon>Bacteria</taxon>
        <taxon>Bacillati</taxon>
        <taxon>Actinomycetota</taxon>
        <taxon>Actinomycetes</taxon>
        <taxon>Mycobacteriales</taxon>
        <taxon>Mycobacteriaceae</taxon>
        <taxon>Mycobacterium</taxon>
    </lineage>
</organism>
<keyword evidence="1" id="KW-0732">Signal</keyword>
<feature type="signal peptide" evidence="1">
    <location>
        <begin position="1"/>
        <end position="23"/>
    </location>
</feature>
<proteinExistence type="predicted"/>
<name>A0A7I9YU09_MYCBU</name>
<keyword evidence="3" id="KW-1185">Reference proteome</keyword>
<evidence type="ECO:0000313" key="3">
    <source>
        <dbReference type="Proteomes" id="UP000465360"/>
    </source>
</evidence>
<evidence type="ECO:0000313" key="2">
    <source>
        <dbReference type="EMBL" id="GFG92171.1"/>
    </source>
</evidence>
<gene>
    <name evidence="2" type="ORF">MBOU_42130</name>
</gene>
<dbReference type="Proteomes" id="UP000465360">
    <property type="component" value="Unassembled WGS sequence"/>
</dbReference>
<sequence>MLPAAPAVLVGGCLAMVAPAVLAERPSWVPVEPVAPGVPADSSSARAVLVVPAVLAERE</sequence>